<gene>
    <name evidence="4" type="ORF">DERF_007749</name>
</gene>
<proteinExistence type="predicted"/>
<keyword evidence="5" id="KW-1185">Reference proteome</keyword>
<dbReference type="Gene3D" id="2.130.10.30">
    <property type="entry name" value="Regulator of chromosome condensation 1/beta-lactamase-inhibitor protein II"/>
    <property type="match status" value="1"/>
</dbReference>
<dbReference type="Proteomes" id="UP000790347">
    <property type="component" value="Unassembled WGS sequence"/>
</dbReference>
<name>A0A922L6A9_DERFA</name>
<dbReference type="Pfam" id="PF24173">
    <property type="entry name" value="TPR_TTI1_N"/>
    <property type="match status" value="1"/>
</dbReference>
<sequence length="2283" mass="269629">MCSNKNPLIKIDDEMCNNSNDDDIDDRVFRTTNLVFWPLLRRISKEFLQNVKQFQIFHNGQSAIFLHQDGIFVYGDNFNGWFGLSNHVDRVIEHPLPIDQIFKNEIKTIQIGSNFIILLTNSGYIYGCGSNSHGQIGLKNVDMMKQFTLIRERIKFVKIACGSLHVLALDIFGNVWSWGDNEFNQCSSMRFKFLIPTKLLWPKFQNIQTIDIACGYTSSIILNSDGNVYVLGRMASIYFMRPTRMEIKLKPNNFIKKIYGCRDICALQTNHGEILHCFKRNEYLEFQKIDTNIQAISTHWNNNQIILYSKSEKRCYVWNYDNPESFATNSDSIPDITNLYVHPNTPGLIKLPLDLSPNTDFNDPTCSDLELLITDFEYGELPRTLYVQRAIIMKHWENLLNYSVQSPTNTDRIMIDSFPYSFLFQYIYFIYNGNYQTLWRSNLDDEEYFEQKMLLQDLLAHYSLNDSLHETLQNIILERLNEENYIQVVSLQAKYQSTLLCRQSVFLFHYYVYMNIQNCGKFFEDSLRYNQPQFIERIFRLLYNFININYRYLEEKLNPYLCKYYKQELFDGNDELYYLAIRYDPEKRDCIRFMNDNVVTISLLQIYKSCFMYRRYDLIPEVLKRIKFCMRKHLANVFYFYLFSLDYKSYGGLFDDHNHRYLHQLVVAFIKNPENFEITRKDILEHVLAESNSNANLTYFIKAKLFQLNDDFRWLESVTNFSGQETLMIPAIYCQFYSLAKNKRDEKILKTIKQHLSSDLFVNFNTLPLIFLLALFYEDEQLKLVINERLSTDLDSENILIVYKIVHTYIDDDEFSKYLCSLFIKHINMFNCIQLYELIQQYKDSLALTILRPNLIKNFDSINLSKFAKLAMNFHDQILLSHIQKFILTNCNKKNGTDFYKLIMRNSTSFSNDFIQSFRNVISKNLSSENIIDFIIAASNHLDTEMVEKLWKLAHDYISATNCLRFYEMMIQKDFFDQCLQLKISMMLAKTVNVENFERIYVLAIKANDESLINQLNSSIVKKIMNKENCIQLYRFAMKNSDHKLAKNIGMQLKSYLTVKNCLRIYIISYENDDSFVRKLCARFLASNPNGRTSLSIMDKQKMAEFPDHVQTKLLAIKCESCLFAPDPNKLDDINRFLQNPNLTINFFQSNCDRLIFIIQTIMADMPRLISNPESKFSADQLFRKCLEIYRILFKKIIINNPKVFDATFKMFSLLIDKQANQKNNDLGNNIIVLSDNSTELLIECTINLLVACDQSMFMDFLFDQIETKKFEMIYGMLSNCLLQIIVKHHYQPLKKLSLELMSTMYLKIIGQRLSEFNYDLPNFNVADDRFLRFSKFLSSISPGLLSRLWKLLQLCSNGDYHKLHSDVIIVSLKLLNIVLLMVFENSGKCSEDLFNDEKYSRNLSTMISDIIETLIEHTDSNVRFNLLKFTESLMFNCNEKFILNQILTLFKVPLNYIGANSINGFENEHDEMNELCKHFQENFQTKILEKSIRFDVTNILHKELFDHLTRMPYSFRNIDIHHHHPNKIITKTNLKSSFQILVGFLHTLNQYGINDFLKLEQHNHHLFRTFINLGEFDFKHSKFLPQEFVDNDADFSNNDMNRHYLIEKVFAAFHFDKYLKYLNEKELFQCYKHFISYLCEFSNFQTFQIITDHLSYLLEYSDFDPTVIMITNIFMINVSNLDYKDQLDYYLQEFLNNYSKNLHMIDIYVEDDLMIQSKQMDKYLTIDSIAQICSSKTTVSTKSNESIDLIKLHQRKLFQHCLIMQGTTLLYTLFKPEKIRSKFFKSFFLDLLQSIGYPRSDLVSRVAKYCMILMGHHLNPELMNNVNEPKFLSNQMIMNNLDYIFSSFSIGLDYSVVQQRKSEISHVYKYDSYSIKTIQNSLLAVIELITEYYYQSSSSISSLQIEYLHRLIDQILNLIKYYSIRLIDINSEELNNLIEILYAYVKLIKLLYDDDGDDVQDEYTIENNADFETDKMNTLIKDVENFVQTSSIIQKDLNSTPKTPVDLNSFQNCSTINENDDDEMNDDNLKILQSPIIKSRVANIFHLCPMLLGDPNIAIHILLPYVHRFWDSLVQLLSLKLEHPVVVKNAFDCLMLANKLCGDFLLRRMGKKIIPALINFLQIRFDSRINYYRKHGHNETLKTMDYYIELELLRSLGRLAVNVKLRSQDIWKMLPIFILYTCSNGIIMDLRQNSLQSLIIISDRADYYSVRYFVHIFLEIFYENPGLSILRPNQLFNQCKFQCICHRNREHYKNITRKYSDLLLPLDHKYNLLNQLIIHLNN</sequence>
<accession>A0A922L6A9</accession>
<evidence type="ECO:0000259" key="3">
    <source>
        <dbReference type="Pfam" id="PF24181"/>
    </source>
</evidence>
<evidence type="ECO:0000313" key="4">
    <source>
        <dbReference type="EMBL" id="KAH9517049.1"/>
    </source>
</evidence>
<feature type="repeat" description="RCC1" evidence="1">
    <location>
        <begin position="173"/>
        <end position="225"/>
    </location>
</feature>
<evidence type="ECO:0000259" key="2">
    <source>
        <dbReference type="Pfam" id="PF24173"/>
    </source>
</evidence>
<feature type="domain" description="TTI1 C-terminal TPR" evidence="3">
    <location>
        <begin position="2035"/>
        <end position="2181"/>
    </location>
</feature>
<dbReference type="PROSITE" id="PS50012">
    <property type="entry name" value="RCC1_3"/>
    <property type="match status" value="2"/>
</dbReference>
<dbReference type="Pfam" id="PF13540">
    <property type="entry name" value="RCC1_2"/>
    <property type="match status" value="2"/>
</dbReference>
<dbReference type="PANTHER" id="PTHR45982">
    <property type="entry name" value="REGULATOR OF CHROMOSOME CONDENSATION"/>
    <property type="match status" value="1"/>
</dbReference>
<dbReference type="EMBL" id="ASGP02000003">
    <property type="protein sequence ID" value="KAH9517049.1"/>
    <property type="molecule type" value="Genomic_DNA"/>
</dbReference>
<dbReference type="SUPFAM" id="SSF50985">
    <property type="entry name" value="RCC1/BLIP-II"/>
    <property type="match status" value="1"/>
</dbReference>
<dbReference type="InterPro" id="IPR009091">
    <property type="entry name" value="RCC1/BLIP-II"/>
</dbReference>
<dbReference type="Pfam" id="PF24181">
    <property type="entry name" value="TPR_TTI1_C"/>
    <property type="match status" value="1"/>
</dbReference>
<evidence type="ECO:0000313" key="5">
    <source>
        <dbReference type="Proteomes" id="UP000790347"/>
    </source>
</evidence>
<dbReference type="InterPro" id="IPR057566">
    <property type="entry name" value="TPR_TTI1_N"/>
</dbReference>
<reference evidence="4" key="1">
    <citation type="submission" date="2013-05" db="EMBL/GenBank/DDBJ databases">
        <authorList>
            <person name="Yim A.K.Y."/>
            <person name="Chan T.F."/>
            <person name="Ji K.M."/>
            <person name="Liu X.Y."/>
            <person name="Zhou J.W."/>
            <person name="Li R.Q."/>
            <person name="Yang K.Y."/>
            <person name="Li J."/>
            <person name="Li M."/>
            <person name="Law P.T.W."/>
            <person name="Wu Y.L."/>
            <person name="Cai Z.L."/>
            <person name="Qin H."/>
            <person name="Bao Y."/>
            <person name="Leung R.K.K."/>
            <person name="Ng P.K.S."/>
            <person name="Zou J."/>
            <person name="Zhong X.J."/>
            <person name="Ran P.X."/>
            <person name="Zhong N.S."/>
            <person name="Liu Z.G."/>
            <person name="Tsui S.K.W."/>
        </authorList>
    </citation>
    <scope>NUCLEOTIDE SEQUENCE</scope>
    <source>
        <strain evidence="4">Derf</strain>
        <tissue evidence="4">Whole organism</tissue>
    </source>
</reference>
<feature type="repeat" description="RCC1" evidence="1">
    <location>
        <begin position="123"/>
        <end position="172"/>
    </location>
</feature>
<comment type="caution">
    <text evidence="4">The sequence shown here is derived from an EMBL/GenBank/DDBJ whole genome shotgun (WGS) entry which is preliminary data.</text>
</comment>
<dbReference type="PANTHER" id="PTHR45982:SF1">
    <property type="entry name" value="REGULATOR OF CHROMOSOME CONDENSATION"/>
    <property type="match status" value="1"/>
</dbReference>
<dbReference type="InterPro" id="IPR051553">
    <property type="entry name" value="Ran_GTPase-activating"/>
</dbReference>
<reference evidence="4" key="2">
    <citation type="journal article" date="2022" name="Res Sq">
        <title>Comparative Genomics Reveals Insights into the Divergent Evolution of Astigmatic Mites and Household Pest Adaptations.</title>
        <authorList>
            <person name="Xiong Q."/>
            <person name="Wan A.T.-Y."/>
            <person name="Liu X.-Y."/>
            <person name="Fung C.S.-H."/>
            <person name="Xiao X."/>
            <person name="Malainual N."/>
            <person name="Hou J."/>
            <person name="Wang L."/>
            <person name="Wang M."/>
            <person name="Yang K."/>
            <person name="Cui Y."/>
            <person name="Leung E."/>
            <person name="Nong W."/>
            <person name="Shin S.-K."/>
            <person name="Au S."/>
            <person name="Jeong K.Y."/>
            <person name="Chew F.T."/>
            <person name="Hui J."/>
            <person name="Leung T.F."/>
            <person name="Tungtrongchitr A."/>
            <person name="Zhong N."/>
            <person name="Liu Z."/>
            <person name="Tsui S."/>
        </authorList>
    </citation>
    <scope>NUCLEOTIDE SEQUENCE</scope>
    <source>
        <strain evidence="4">Derf</strain>
        <tissue evidence="4">Whole organism</tissue>
    </source>
</reference>
<dbReference type="InterPro" id="IPR057567">
    <property type="entry name" value="TPR_TTI1_C"/>
</dbReference>
<protein>
    <submittedName>
        <fullName evidence="4">Uncharacterized protein</fullName>
    </submittedName>
</protein>
<feature type="domain" description="TTI1 N-terminal TPR" evidence="2">
    <location>
        <begin position="1175"/>
        <end position="1441"/>
    </location>
</feature>
<dbReference type="InterPro" id="IPR000408">
    <property type="entry name" value="Reg_chr_condens"/>
</dbReference>
<organism evidence="4 5">
    <name type="scientific">Dermatophagoides farinae</name>
    <name type="common">American house dust mite</name>
    <dbReference type="NCBI Taxonomy" id="6954"/>
    <lineage>
        <taxon>Eukaryota</taxon>
        <taxon>Metazoa</taxon>
        <taxon>Ecdysozoa</taxon>
        <taxon>Arthropoda</taxon>
        <taxon>Chelicerata</taxon>
        <taxon>Arachnida</taxon>
        <taxon>Acari</taxon>
        <taxon>Acariformes</taxon>
        <taxon>Sarcoptiformes</taxon>
        <taxon>Astigmata</taxon>
        <taxon>Psoroptidia</taxon>
        <taxon>Analgoidea</taxon>
        <taxon>Pyroglyphidae</taxon>
        <taxon>Dermatophagoidinae</taxon>
        <taxon>Dermatophagoides</taxon>
    </lineage>
</organism>
<evidence type="ECO:0000256" key="1">
    <source>
        <dbReference type="PROSITE-ProRule" id="PRU00235"/>
    </source>
</evidence>